<dbReference type="RefSeq" id="WP_200501174.1">
    <property type="nucleotide sequence ID" value="NZ_JAEDAJ010000001.1"/>
</dbReference>
<accession>A0ABS1B7E8</accession>
<reference evidence="1 2" key="1">
    <citation type="submission" date="2020-12" db="EMBL/GenBank/DDBJ databases">
        <title>Brachybacterium sp. MASK1Z-5, whole genome shotgun sequence.</title>
        <authorList>
            <person name="Tuo L."/>
        </authorList>
    </citation>
    <scope>NUCLEOTIDE SEQUENCE [LARGE SCALE GENOMIC DNA]</scope>
    <source>
        <strain evidence="1 2">MASK1Z-5</strain>
    </source>
</reference>
<dbReference type="EMBL" id="JAEDAJ010000001">
    <property type="protein sequence ID" value="MBK0330575.1"/>
    <property type="molecule type" value="Genomic_DNA"/>
</dbReference>
<comment type="caution">
    <text evidence="1">The sequence shown here is derived from an EMBL/GenBank/DDBJ whole genome shotgun (WGS) entry which is preliminary data.</text>
</comment>
<evidence type="ECO:0000313" key="2">
    <source>
        <dbReference type="Proteomes" id="UP000612352"/>
    </source>
</evidence>
<proteinExistence type="predicted"/>
<protein>
    <submittedName>
        <fullName evidence="1">YdeI/OmpD-associated family protein</fullName>
    </submittedName>
</protein>
<name>A0ABS1B7E8_9MICO</name>
<sequence>MAPAEFPPPLVVADAAAWRAWLDAHEDTSEGVWLLLAKKGGTGPTTLTYQQALEEALCSGWIDGQRRAHDEHSFRQRYTPRRPRSIWSQRNVDIIGRLEAASRMRERGRAEVERAKADGRWDSAYAGAASAQVPPALAEALAASPRARAAFDLLTGSARYSALHPILSATSEATRRTRIAALVERLEKD</sequence>
<evidence type="ECO:0000313" key="1">
    <source>
        <dbReference type="EMBL" id="MBK0330575.1"/>
    </source>
</evidence>
<gene>
    <name evidence="1" type="ORF">I8D64_04080</name>
</gene>
<organism evidence="1 2">
    <name type="scientific">Brachybacterium halotolerans</name>
    <dbReference type="NCBI Taxonomy" id="2795215"/>
    <lineage>
        <taxon>Bacteria</taxon>
        <taxon>Bacillati</taxon>
        <taxon>Actinomycetota</taxon>
        <taxon>Actinomycetes</taxon>
        <taxon>Micrococcales</taxon>
        <taxon>Dermabacteraceae</taxon>
        <taxon>Brachybacterium</taxon>
    </lineage>
</organism>
<keyword evidence="2" id="KW-1185">Reference proteome</keyword>
<dbReference type="Proteomes" id="UP000612352">
    <property type="component" value="Unassembled WGS sequence"/>
</dbReference>
<dbReference type="Pfam" id="PF13376">
    <property type="entry name" value="OmdA"/>
    <property type="match status" value="1"/>
</dbReference>